<dbReference type="RefSeq" id="WP_201243441.1">
    <property type="nucleotide sequence ID" value="NZ_NHSF01000010.1"/>
</dbReference>
<accession>A0AAJ0UCV9</accession>
<comment type="caution">
    <text evidence="4">The sequence shown here is derived from an EMBL/GenBank/DDBJ whole genome shotgun (WGS) entry which is preliminary data.</text>
</comment>
<reference evidence="4" key="2">
    <citation type="journal article" date="2020" name="Microorganisms">
        <title>Osmotic Adaptation and Compatible Solute Biosynthesis of Phototrophic Bacteria as Revealed from Genome Analyses.</title>
        <authorList>
            <person name="Imhoff J.F."/>
            <person name="Rahn T."/>
            <person name="Kunzel S."/>
            <person name="Keller A."/>
            <person name="Neulinger S.C."/>
        </authorList>
    </citation>
    <scope>NUCLEOTIDE SEQUENCE</scope>
    <source>
        <strain evidence="4">DSM 4395</strain>
    </source>
</reference>
<sequence>MALIDCPECGGQVSDRAPTCPHCGVPIANSANASIGAKSEQRTQTATAPMNTAEPAASNTVDASDSSLHETVEPFKLRLAGRPIPIAGILFWGGMVVGIIMRYMFPPEPDAELEIWRRVPWLMIWAGVLWFAVTEFGALIKNKLSKQR</sequence>
<keyword evidence="5" id="KW-1185">Reference proteome</keyword>
<feature type="transmembrane region" description="Helical" evidence="2">
    <location>
        <begin position="120"/>
        <end position="140"/>
    </location>
</feature>
<feature type="region of interest" description="Disordered" evidence="1">
    <location>
        <begin position="34"/>
        <end position="64"/>
    </location>
</feature>
<evidence type="ECO:0000313" key="5">
    <source>
        <dbReference type="Proteomes" id="UP001296967"/>
    </source>
</evidence>
<feature type="transmembrane region" description="Helical" evidence="2">
    <location>
        <begin position="84"/>
        <end position="105"/>
    </location>
</feature>
<keyword evidence="2" id="KW-0812">Transmembrane</keyword>
<evidence type="ECO:0000256" key="1">
    <source>
        <dbReference type="SAM" id="MobiDB-lite"/>
    </source>
</evidence>
<evidence type="ECO:0000313" key="4">
    <source>
        <dbReference type="EMBL" id="MBK5929201.1"/>
    </source>
</evidence>
<name>A0AAJ0UCV9_HALSE</name>
<dbReference type="EMBL" id="NHSF01000010">
    <property type="protein sequence ID" value="MBK5929201.1"/>
    <property type="molecule type" value="Genomic_DNA"/>
</dbReference>
<reference evidence="4" key="1">
    <citation type="submission" date="2017-05" db="EMBL/GenBank/DDBJ databases">
        <authorList>
            <person name="Imhoff J.F."/>
            <person name="Rahn T."/>
            <person name="Kuenzel S."/>
            <person name="Neulinger S.C."/>
        </authorList>
    </citation>
    <scope>NUCLEOTIDE SEQUENCE</scope>
    <source>
        <strain evidence="4">DSM 4395</strain>
    </source>
</reference>
<dbReference type="Pfam" id="PF13248">
    <property type="entry name" value="Zn_ribbon_3"/>
    <property type="match status" value="1"/>
</dbReference>
<proteinExistence type="predicted"/>
<evidence type="ECO:0000256" key="2">
    <source>
        <dbReference type="SAM" id="Phobius"/>
    </source>
</evidence>
<protein>
    <recommendedName>
        <fullName evidence="3">Putative zinc-ribbon domain-containing protein</fullName>
    </recommendedName>
</protein>
<keyword evidence="2" id="KW-0472">Membrane</keyword>
<dbReference type="Proteomes" id="UP001296967">
    <property type="component" value="Unassembled WGS sequence"/>
</dbReference>
<keyword evidence="2" id="KW-1133">Transmembrane helix</keyword>
<feature type="domain" description="Putative zinc-ribbon" evidence="3">
    <location>
        <begin position="4"/>
        <end position="27"/>
    </location>
</feature>
<evidence type="ECO:0000259" key="3">
    <source>
        <dbReference type="Pfam" id="PF13248"/>
    </source>
</evidence>
<dbReference type="InterPro" id="IPR059113">
    <property type="entry name" value="Znf_ribbon"/>
</dbReference>
<gene>
    <name evidence="4" type="ORF">CCR82_01280</name>
</gene>
<dbReference type="AlphaFoldDB" id="A0AAJ0UCV9"/>
<organism evidence="4 5">
    <name type="scientific">Halochromatium salexigens</name>
    <name type="common">Chromatium salexigens</name>
    <dbReference type="NCBI Taxonomy" id="49447"/>
    <lineage>
        <taxon>Bacteria</taxon>
        <taxon>Pseudomonadati</taxon>
        <taxon>Pseudomonadota</taxon>
        <taxon>Gammaproteobacteria</taxon>
        <taxon>Chromatiales</taxon>
        <taxon>Chromatiaceae</taxon>
        <taxon>Halochromatium</taxon>
    </lineage>
</organism>